<protein>
    <submittedName>
        <fullName evidence="10">Membrane fusion protein, multidrug efflux system</fullName>
    </submittedName>
</protein>
<dbReference type="Pfam" id="PF25876">
    <property type="entry name" value="HH_MFP_RND"/>
    <property type="match status" value="1"/>
</dbReference>
<sequence length="363" mass="39282">MAGNKKILKTVLFLIVAAVVIGFIITKATAPGKKAEKTPDKAAAGGKGAGAKNLLVDAYVIKPTSLNETIEASGTLQSNEEVQVQAEITGRVTGLFFKEGTQVTKGTLLVKIYDEDLKAQLQKLELQRQLAKTTLERQENLLKINGISRQDVDVTRNQVSAYGADIEYTRTQLQKTELRAPFSGRLGLRNVSLGAIVTPTTIITTLQQLDPLKVDFSVPEKYRTAITQGDQVDFKVAGDQQTYKGHIYAIDPKIDLSTRTIKIRALVPNAGKLLPGAFARVLISLKNMPDAIMIPTQAVIPGTRDKKVAIADSGKAKFVIVETGIRNADNVQVTSGLNAGDTVITSGIMQLRPGMVLKYNEIK</sequence>
<comment type="similarity">
    <text evidence="2">Belongs to the membrane fusion protein (MFP) (TC 8.A.1) family.</text>
</comment>
<keyword evidence="3" id="KW-0813">Transport</keyword>
<dbReference type="AlphaFoldDB" id="A0A1G7IFH4"/>
<feature type="domain" description="Multidrug resistance protein MdtA-like barrel-sandwich hybrid" evidence="7">
    <location>
        <begin position="81"/>
        <end position="199"/>
    </location>
</feature>
<evidence type="ECO:0000256" key="3">
    <source>
        <dbReference type="ARBA" id="ARBA00022448"/>
    </source>
</evidence>
<dbReference type="Gene3D" id="1.10.287.470">
    <property type="entry name" value="Helix hairpin bin"/>
    <property type="match status" value="1"/>
</dbReference>
<dbReference type="Gene3D" id="2.40.50.100">
    <property type="match status" value="1"/>
</dbReference>
<dbReference type="EMBL" id="FNBN01000001">
    <property type="protein sequence ID" value="SDF11393.1"/>
    <property type="molecule type" value="Genomic_DNA"/>
</dbReference>
<feature type="transmembrane region" description="Helical" evidence="5">
    <location>
        <begin position="7"/>
        <end position="25"/>
    </location>
</feature>
<reference evidence="10 11" key="1">
    <citation type="submission" date="2016-10" db="EMBL/GenBank/DDBJ databases">
        <authorList>
            <person name="de Groot N.N."/>
        </authorList>
    </citation>
    <scope>NUCLEOTIDE SEQUENCE [LARGE SCALE GENOMIC DNA]</scope>
    <source>
        <strain evidence="10 11">DSM 527</strain>
    </source>
</reference>
<organism evidence="10 11">
    <name type="scientific">Chitinophaga filiformis</name>
    <name type="common">Myxococcus filiformis</name>
    <name type="synonym">Flexibacter filiformis</name>
    <dbReference type="NCBI Taxonomy" id="104663"/>
    <lineage>
        <taxon>Bacteria</taxon>
        <taxon>Pseudomonadati</taxon>
        <taxon>Bacteroidota</taxon>
        <taxon>Chitinophagia</taxon>
        <taxon>Chitinophagales</taxon>
        <taxon>Chitinophagaceae</taxon>
        <taxon>Chitinophaga</taxon>
    </lineage>
</organism>
<proteinExistence type="inferred from homology"/>
<dbReference type="PANTHER" id="PTHR30469">
    <property type="entry name" value="MULTIDRUG RESISTANCE PROTEIN MDTA"/>
    <property type="match status" value="1"/>
</dbReference>
<dbReference type="Gene3D" id="2.40.30.170">
    <property type="match status" value="1"/>
</dbReference>
<dbReference type="InterPro" id="IPR058627">
    <property type="entry name" value="MdtA-like_C"/>
</dbReference>
<feature type="domain" description="CusB-like beta-barrel" evidence="8">
    <location>
        <begin position="214"/>
        <end position="283"/>
    </location>
</feature>
<dbReference type="FunFam" id="2.40.30.170:FF:000010">
    <property type="entry name" value="Efflux RND transporter periplasmic adaptor subunit"/>
    <property type="match status" value="1"/>
</dbReference>
<evidence type="ECO:0000256" key="5">
    <source>
        <dbReference type="SAM" id="Phobius"/>
    </source>
</evidence>
<evidence type="ECO:0000259" key="9">
    <source>
        <dbReference type="Pfam" id="PF25967"/>
    </source>
</evidence>
<dbReference type="STRING" id="104663.SAMN04488121_101832"/>
<dbReference type="Proteomes" id="UP000199045">
    <property type="component" value="Unassembled WGS sequence"/>
</dbReference>
<dbReference type="InterPro" id="IPR058625">
    <property type="entry name" value="MdtA-like_BSH"/>
</dbReference>
<dbReference type="InterPro" id="IPR058624">
    <property type="entry name" value="MdtA-like_HH"/>
</dbReference>
<accession>A0A1G7IFH4</accession>
<name>A0A1G7IFH4_CHIFI</name>
<evidence type="ECO:0000256" key="2">
    <source>
        <dbReference type="ARBA" id="ARBA00009477"/>
    </source>
</evidence>
<evidence type="ECO:0000313" key="11">
    <source>
        <dbReference type="Proteomes" id="UP000199045"/>
    </source>
</evidence>
<keyword evidence="4" id="KW-0175">Coiled coil</keyword>
<evidence type="ECO:0000256" key="1">
    <source>
        <dbReference type="ARBA" id="ARBA00004196"/>
    </source>
</evidence>
<dbReference type="Gene3D" id="2.40.420.20">
    <property type="match status" value="1"/>
</dbReference>
<evidence type="ECO:0000256" key="4">
    <source>
        <dbReference type="SAM" id="Coils"/>
    </source>
</evidence>
<dbReference type="Pfam" id="PF25917">
    <property type="entry name" value="BSH_RND"/>
    <property type="match status" value="1"/>
</dbReference>
<dbReference type="InterPro" id="IPR006143">
    <property type="entry name" value="RND_pump_MFP"/>
</dbReference>
<feature type="domain" description="Multidrug resistance protein MdtA-like C-terminal permuted SH3" evidence="9">
    <location>
        <begin position="290"/>
        <end position="348"/>
    </location>
</feature>
<dbReference type="PANTHER" id="PTHR30469:SF36">
    <property type="entry name" value="BLL3903 PROTEIN"/>
    <property type="match status" value="1"/>
</dbReference>
<evidence type="ECO:0000313" key="10">
    <source>
        <dbReference type="EMBL" id="SDF11393.1"/>
    </source>
</evidence>
<dbReference type="InterPro" id="IPR058792">
    <property type="entry name" value="Beta-barrel_RND_2"/>
</dbReference>
<evidence type="ECO:0000259" key="8">
    <source>
        <dbReference type="Pfam" id="PF25954"/>
    </source>
</evidence>
<dbReference type="NCBIfam" id="TIGR01730">
    <property type="entry name" value="RND_mfp"/>
    <property type="match status" value="1"/>
</dbReference>
<evidence type="ECO:0000259" key="7">
    <source>
        <dbReference type="Pfam" id="PF25917"/>
    </source>
</evidence>
<dbReference type="Pfam" id="PF25967">
    <property type="entry name" value="RND-MFP_C"/>
    <property type="match status" value="1"/>
</dbReference>
<dbReference type="GO" id="GO:1990281">
    <property type="term" value="C:efflux pump complex"/>
    <property type="evidence" value="ECO:0007669"/>
    <property type="project" value="TreeGrafter"/>
</dbReference>
<dbReference type="GO" id="GO:0015562">
    <property type="term" value="F:efflux transmembrane transporter activity"/>
    <property type="evidence" value="ECO:0007669"/>
    <property type="project" value="TreeGrafter"/>
</dbReference>
<gene>
    <name evidence="10" type="ORF">SAMN04488121_101832</name>
</gene>
<dbReference type="Pfam" id="PF25954">
    <property type="entry name" value="Beta-barrel_RND_2"/>
    <property type="match status" value="1"/>
</dbReference>
<dbReference type="SUPFAM" id="SSF111369">
    <property type="entry name" value="HlyD-like secretion proteins"/>
    <property type="match status" value="1"/>
</dbReference>
<feature type="domain" description="Multidrug resistance protein MdtA-like alpha-helical hairpin" evidence="6">
    <location>
        <begin position="116"/>
        <end position="169"/>
    </location>
</feature>
<dbReference type="RefSeq" id="WP_089828949.1">
    <property type="nucleotide sequence ID" value="NZ_FNBN01000001.1"/>
</dbReference>
<keyword evidence="5" id="KW-1133">Transmembrane helix</keyword>
<comment type="subcellular location">
    <subcellularLocation>
        <location evidence="1">Cell envelope</location>
    </subcellularLocation>
</comment>
<dbReference type="OrthoDB" id="9806939at2"/>
<feature type="coiled-coil region" evidence="4">
    <location>
        <begin position="114"/>
        <end position="141"/>
    </location>
</feature>
<evidence type="ECO:0000259" key="6">
    <source>
        <dbReference type="Pfam" id="PF25876"/>
    </source>
</evidence>
<keyword evidence="5" id="KW-0472">Membrane</keyword>
<keyword evidence="5" id="KW-0812">Transmembrane</keyword>